<dbReference type="InterPro" id="IPR036388">
    <property type="entry name" value="WH-like_DNA-bd_sf"/>
</dbReference>
<dbReference type="Proteomes" id="UP000285112">
    <property type="component" value="Unassembled WGS sequence"/>
</dbReference>
<organism evidence="1 2">
    <name type="scientific">Amycolatopsis panacis</name>
    <dbReference type="NCBI Taxonomy" id="2340917"/>
    <lineage>
        <taxon>Bacteria</taxon>
        <taxon>Bacillati</taxon>
        <taxon>Actinomycetota</taxon>
        <taxon>Actinomycetes</taxon>
        <taxon>Pseudonocardiales</taxon>
        <taxon>Pseudonocardiaceae</taxon>
        <taxon>Amycolatopsis</taxon>
    </lineage>
</organism>
<keyword evidence="2" id="KW-1185">Reference proteome</keyword>
<dbReference type="OrthoDB" id="3808065at2"/>
<accession>A0A419HQZ9</accession>
<comment type="caution">
    <text evidence="1">The sequence shown here is derived from an EMBL/GenBank/DDBJ whole genome shotgun (WGS) entry which is preliminary data.</text>
</comment>
<protein>
    <submittedName>
        <fullName evidence="1">ArsR family transcriptional regulator</fullName>
    </submittedName>
</protein>
<sequence>MTLRVEFTREDLRRVRFADAADPMWELVFSLFLARSAVGRPDAGGQRARRGWSAVVQHAIEQLHSALPGAGKVPDVDMTASPVARGGCAAPVCPGRRGAFPDCVPGWMCGPAAAERGAAGELLAAYGVLLVPDQVRAAEPAGRRGAVAALAKAPGVLGWEGDALLVEYPGDRTVHLNGRGLTLLPAACSGGDPVTWTEPAPEQAAPADHLVALLGRTRAECLRQLGTPCTTTVLAARMATTVGVASRQAAVLCEAGLIRSSRRGPAVVHRITPLGSALLAGPG</sequence>
<dbReference type="SUPFAM" id="SSF46785">
    <property type="entry name" value="Winged helix' DNA-binding domain"/>
    <property type="match status" value="1"/>
</dbReference>
<dbReference type="InterPro" id="IPR011991">
    <property type="entry name" value="ArsR-like_HTH"/>
</dbReference>
<evidence type="ECO:0000313" key="1">
    <source>
        <dbReference type="EMBL" id="RJQ78917.1"/>
    </source>
</evidence>
<dbReference type="EMBL" id="QZFV01000126">
    <property type="protein sequence ID" value="RJQ78917.1"/>
    <property type="molecule type" value="Genomic_DNA"/>
</dbReference>
<dbReference type="PANTHER" id="PTHR43132">
    <property type="entry name" value="ARSENICAL RESISTANCE OPERON REPRESSOR ARSR-RELATED"/>
    <property type="match status" value="1"/>
</dbReference>
<dbReference type="PANTHER" id="PTHR43132:SF8">
    <property type="entry name" value="HTH-TYPE TRANSCRIPTIONAL REGULATOR KMTR"/>
    <property type="match status" value="1"/>
</dbReference>
<dbReference type="AlphaFoldDB" id="A0A419HQZ9"/>
<dbReference type="RefSeq" id="WP_120026220.1">
    <property type="nucleotide sequence ID" value="NZ_QZFV01000126.1"/>
</dbReference>
<name>A0A419HQZ9_9PSEU</name>
<evidence type="ECO:0000313" key="2">
    <source>
        <dbReference type="Proteomes" id="UP000285112"/>
    </source>
</evidence>
<dbReference type="CDD" id="cd00090">
    <property type="entry name" value="HTH_ARSR"/>
    <property type="match status" value="1"/>
</dbReference>
<dbReference type="InterPro" id="IPR036390">
    <property type="entry name" value="WH_DNA-bd_sf"/>
</dbReference>
<dbReference type="Gene3D" id="1.10.10.10">
    <property type="entry name" value="Winged helix-like DNA-binding domain superfamily/Winged helix DNA-binding domain"/>
    <property type="match status" value="1"/>
</dbReference>
<proteinExistence type="predicted"/>
<gene>
    <name evidence="1" type="ORF">D5S19_27145</name>
</gene>
<reference evidence="1 2" key="1">
    <citation type="submission" date="2018-09" db="EMBL/GenBank/DDBJ databases">
        <title>YIM PH 21725 draft genome.</title>
        <authorList>
            <person name="Miao C."/>
        </authorList>
    </citation>
    <scope>NUCLEOTIDE SEQUENCE [LARGE SCALE GENOMIC DNA]</scope>
    <source>
        <strain evidence="2">YIM PH21725</strain>
    </source>
</reference>
<dbReference type="InterPro" id="IPR051011">
    <property type="entry name" value="Metal_resp_trans_reg"/>
</dbReference>